<evidence type="ECO:0000313" key="3">
    <source>
        <dbReference type="Proteomes" id="UP001372338"/>
    </source>
</evidence>
<organism evidence="2 3">
    <name type="scientific">Crotalaria pallida</name>
    <name type="common">Smooth rattlebox</name>
    <name type="synonym">Crotalaria striata</name>
    <dbReference type="NCBI Taxonomy" id="3830"/>
    <lineage>
        <taxon>Eukaryota</taxon>
        <taxon>Viridiplantae</taxon>
        <taxon>Streptophyta</taxon>
        <taxon>Embryophyta</taxon>
        <taxon>Tracheophyta</taxon>
        <taxon>Spermatophyta</taxon>
        <taxon>Magnoliopsida</taxon>
        <taxon>eudicotyledons</taxon>
        <taxon>Gunneridae</taxon>
        <taxon>Pentapetalae</taxon>
        <taxon>rosids</taxon>
        <taxon>fabids</taxon>
        <taxon>Fabales</taxon>
        <taxon>Fabaceae</taxon>
        <taxon>Papilionoideae</taxon>
        <taxon>50 kb inversion clade</taxon>
        <taxon>genistoids sensu lato</taxon>
        <taxon>core genistoids</taxon>
        <taxon>Crotalarieae</taxon>
        <taxon>Crotalaria</taxon>
    </lineage>
</organism>
<evidence type="ECO:0000313" key="2">
    <source>
        <dbReference type="EMBL" id="KAK7281153.1"/>
    </source>
</evidence>
<keyword evidence="3" id="KW-1185">Reference proteome</keyword>
<dbReference type="EMBL" id="JAYWIO010000002">
    <property type="protein sequence ID" value="KAK7281153.1"/>
    <property type="molecule type" value="Genomic_DNA"/>
</dbReference>
<comment type="caution">
    <text evidence="2">The sequence shown here is derived from an EMBL/GenBank/DDBJ whole genome shotgun (WGS) entry which is preliminary data.</text>
</comment>
<feature type="region of interest" description="Disordered" evidence="1">
    <location>
        <begin position="60"/>
        <end position="79"/>
    </location>
</feature>
<gene>
    <name evidence="2" type="ORF">RIF29_08880</name>
</gene>
<dbReference type="AlphaFoldDB" id="A0AAN9IHK9"/>
<feature type="compositionally biased region" description="Polar residues" evidence="1">
    <location>
        <begin position="69"/>
        <end position="79"/>
    </location>
</feature>
<sequence length="295" mass="32342">MILSCRTIMTCTPPVAAQGAIVAGKINRDKENIFINDDANRIAVNAEELHGDWITVSRRKRNGNDKSKAQSQNIAHSKVSNHVFNSKAASSGSHHDKFNVGVRQSTSNMGPTSIRISPSHYGFIDKDGDKPPDHTIVLNSIPHATGMELDVNKEKGSISSSANASTAVLIHQPQVVTLHFQIADKEWVFSVVYASSVPTSDPARPGTASARAQYLKNGKEYASDAINARTQYASAMTRSTTADHSMELRRVHNCEYPIPVLQRRVSATYAINARTQYASAMTRTTSHRFRARNLV</sequence>
<protein>
    <submittedName>
        <fullName evidence="2">Uncharacterized protein</fullName>
    </submittedName>
</protein>
<proteinExistence type="predicted"/>
<accession>A0AAN9IHK9</accession>
<reference evidence="2 3" key="1">
    <citation type="submission" date="2024-01" db="EMBL/GenBank/DDBJ databases">
        <title>The genomes of 5 underutilized Papilionoideae crops provide insights into root nodulation and disease resistanc.</title>
        <authorList>
            <person name="Yuan L."/>
        </authorList>
    </citation>
    <scope>NUCLEOTIDE SEQUENCE [LARGE SCALE GENOMIC DNA]</scope>
    <source>
        <strain evidence="2">ZHUSHIDOU_FW_LH</strain>
        <tissue evidence="2">Leaf</tissue>
    </source>
</reference>
<dbReference type="Proteomes" id="UP001372338">
    <property type="component" value="Unassembled WGS sequence"/>
</dbReference>
<evidence type="ECO:0000256" key="1">
    <source>
        <dbReference type="SAM" id="MobiDB-lite"/>
    </source>
</evidence>
<name>A0AAN9IHK9_CROPI</name>